<evidence type="ECO:0000256" key="2">
    <source>
        <dbReference type="ARBA" id="ARBA00006576"/>
    </source>
</evidence>
<dbReference type="PROSITE" id="PS00903">
    <property type="entry name" value="CYT_DCMP_DEAMINASES_1"/>
    <property type="match status" value="1"/>
</dbReference>
<dbReference type="Pfam" id="PF02892">
    <property type="entry name" value="zf-BED"/>
    <property type="match status" value="1"/>
</dbReference>
<dbReference type="CDD" id="cd01286">
    <property type="entry name" value="deoxycytidylate_deaminase"/>
    <property type="match status" value="1"/>
</dbReference>
<evidence type="ECO:0000259" key="15">
    <source>
        <dbReference type="PROSITE" id="PS51747"/>
    </source>
</evidence>
<feature type="domain" description="BED-type" evidence="14">
    <location>
        <begin position="1"/>
        <end position="43"/>
    </location>
</feature>
<dbReference type="AlphaFoldDB" id="A0A1I8BF49"/>
<evidence type="ECO:0000313" key="16">
    <source>
        <dbReference type="Proteomes" id="UP000095281"/>
    </source>
</evidence>
<dbReference type="EC" id="3.5.4.12" evidence="9"/>
<keyword evidence="7" id="KW-0862">Zinc</keyword>
<keyword evidence="6" id="KW-0378">Hydrolase</keyword>
<comment type="cofactor">
    <cofactor evidence="1">
        <name>Zn(2+)</name>
        <dbReference type="ChEBI" id="CHEBI:29105"/>
    </cofactor>
</comment>
<sequence>MPSIVWDYFDEFEGGGKCRLCGCIRNRKDKSTSTFWQHLERVHGLDKRLMLPNSPAINSLGDGGKKVKQTNNFNEINNYSNNITQKRHLEVNEIYSRDEQPVEKMPKLELMTELEKRATEETLKFISELVNQQKQTSPQPCSSTDWQNNNFNYSQNIKRNELIVKNECCPISSPIGINFNNFEYNQNPIIPLNKKIEPFEGSGLSLNDYMSGFLDSNHSLKNGSVNSETKTKCPLDENKKRSDYLNWEEFFMGTAILASLRSKDPCTQVGACIIKENKIVGTGYNGMPNGCNDDDMPWGKGNSDKYLYVCHAEMNAIANGNFGQFKDATLYTTRFPCNECAKLIIQSGIKNVVYLKDKDCIETKASKRLFDTTKINYRFL</sequence>
<evidence type="ECO:0000256" key="3">
    <source>
        <dbReference type="ARBA" id="ARBA00022723"/>
    </source>
</evidence>
<accession>A0A1I8BF49</accession>
<organism evidence="16 17">
    <name type="scientific">Meloidogyne hapla</name>
    <name type="common">Root-knot nematode worm</name>
    <dbReference type="NCBI Taxonomy" id="6305"/>
    <lineage>
        <taxon>Eukaryota</taxon>
        <taxon>Metazoa</taxon>
        <taxon>Ecdysozoa</taxon>
        <taxon>Nematoda</taxon>
        <taxon>Chromadorea</taxon>
        <taxon>Rhabditida</taxon>
        <taxon>Tylenchina</taxon>
        <taxon>Tylenchomorpha</taxon>
        <taxon>Tylenchoidea</taxon>
        <taxon>Meloidogynidae</taxon>
        <taxon>Meloidogyninae</taxon>
        <taxon>Meloidogyne</taxon>
    </lineage>
</organism>
<dbReference type="Pfam" id="PF00383">
    <property type="entry name" value="dCMP_cyt_deam_1"/>
    <property type="match status" value="1"/>
</dbReference>
<dbReference type="Proteomes" id="UP000095281">
    <property type="component" value="Unplaced"/>
</dbReference>
<comment type="function">
    <text evidence="8">Supplies the nucleotide substrate for thymidylate synthetase.</text>
</comment>
<dbReference type="SUPFAM" id="SSF53927">
    <property type="entry name" value="Cytidine deaminase-like"/>
    <property type="match status" value="1"/>
</dbReference>
<keyword evidence="3" id="KW-0479">Metal-binding</keyword>
<name>A0A1I8BF49_MELHA</name>
<evidence type="ECO:0000256" key="6">
    <source>
        <dbReference type="ARBA" id="ARBA00022801"/>
    </source>
</evidence>
<dbReference type="InterPro" id="IPR015517">
    <property type="entry name" value="dCMP_deaminase-rel"/>
</dbReference>
<evidence type="ECO:0000256" key="9">
    <source>
        <dbReference type="ARBA" id="ARBA00038938"/>
    </source>
</evidence>
<evidence type="ECO:0000256" key="11">
    <source>
        <dbReference type="ARBA" id="ARBA00052978"/>
    </source>
</evidence>
<dbReference type="PANTHER" id="PTHR11086">
    <property type="entry name" value="DEOXYCYTIDYLATE DEAMINASE-RELATED"/>
    <property type="match status" value="1"/>
</dbReference>
<evidence type="ECO:0000256" key="12">
    <source>
        <dbReference type="ARBA" id="ARBA00071625"/>
    </source>
</evidence>
<dbReference type="SMART" id="SM00614">
    <property type="entry name" value="ZnF_BED"/>
    <property type="match status" value="1"/>
</dbReference>
<evidence type="ECO:0000313" key="17">
    <source>
        <dbReference type="WBParaSite" id="MhA1_Contig214.frz3.gene26"/>
    </source>
</evidence>
<dbReference type="PANTHER" id="PTHR11086:SF18">
    <property type="entry name" value="DEOXYCYTIDYLATE DEAMINASE"/>
    <property type="match status" value="1"/>
</dbReference>
<dbReference type="InterPro" id="IPR036236">
    <property type="entry name" value="Znf_C2H2_sf"/>
</dbReference>
<reference evidence="17" key="1">
    <citation type="submission" date="2016-11" db="UniProtKB">
        <authorList>
            <consortium name="WormBaseParasite"/>
        </authorList>
    </citation>
    <scope>IDENTIFICATION</scope>
</reference>
<evidence type="ECO:0000256" key="1">
    <source>
        <dbReference type="ARBA" id="ARBA00001947"/>
    </source>
</evidence>
<dbReference type="Gene3D" id="3.40.140.10">
    <property type="entry name" value="Cytidine Deaminase, domain 2"/>
    <property type="match status" value="1"/>
</dbReference>
<dbReference type="GO" id="GO:0005737">
    <property type="term" value="C:cytoplasm"/>
    <property type="evidence" value="ECO:0007669"/>
    <property type="project" value="TreeGrafter"/>
</dbReference>
<evidence type="ECO:0000256" key="10">
    <source>
        <dbReference type="ARBA" id="ARBA00041763"/>
    </source>
</evidence>
<dbReference type="GO" id="GO:0004132">
    <property type="term" value="F:dCMP deaminase activity"/>
    <property type="evidence" value="ECO:0007669"/>
    <property type="project" value="UniProtKB-EC"/>
</dbReference>
<evidence type="ECO:0000259" key="14">
    <source>
        <dbReference type="PROSITE" id="PS50808"/>
    </source>
</evidence>
<evidence type="ECO:0000256" key="5">
    <source>
        <dbReference type="ARBA" id="ARBA00022771"/>
    </source>
</evidence>
<dbReference type="InterPro" id="IPR016192">
    <property type="entry name" value="APOBEC/CMP_deaminase_Zn-bd"/>
</dbReference>
<dbReference type="InterPro" id="IPR035105">
    <property type="entry name" value="Deoxycytidylate_deaminase_dom"/>
</dbReference>
<dbReference type="InterPro" id="IPR003656">
    <property type="entry name" value="Znf_BED"/>
</dbReference>
<dbReference type="FunFam" id="3.40.140.10:FF:000021">
    <property type="entry name" value="Deoxycytidylate deaminase"/>
    <property type="match status" value="1"/>
</dbReference>
<protein>
    <recommendedName>
        <fullName evidence="12">Probable deoxycytidylate deaminase</fullName>
        <ecNumber evidence="9">3.5.4.12</ecNumber>
    </recommendedName>
    <alternativeName>
        <fullName evidence="10">dCMP deaminase</fullName>
    </alternativeName>
</protein>
<comment type="catalytic activity">
    <reaction evidence="11">
        <text>dCMP + H2O + H(+) = dUMP + NH4(+)</text>
        <dbReference type="Rhea" id="RHEA:22924"/>
        <dbReference type="ChEBI" id="CHEBI:15377"/>
        <dbReference type="ChEBI" id="CHEBI:15378"/>
        <dbReference type="ChEBI" id="CHEBI:28938"/>
        <dbReference type="ChEBI" id="CHEBI:57566"/>
        <dbReference type="ChEBI" id="CHEBI:246422"/>
        <dbReference type="EC" id="3.5.4.12"/>
    </reaction>
</comment>
<keyword evidence="16" id="KW-1185">Reference proteome</keyword>
<dbReference type="GO" id="GO:0003677">
    <property type="term" value="F:DNA binding"/>
    <property type="evidence" value="ECO:0007669"/>
    <property type="project" value="InterPro"/>
</dbReference>
<evidence type="ECO:0000256" key="13">
    <source>
        <dbReference type="PROSITE-ProRule" id="PRU00027"/>
    </source>
</evidence>
<keyword evidence="4" id="KW-0545">Nucleotide biosynthesis</keyword>
<evidence type="ECO:0000256" key="4">
    <source>
        <dbReference type="ARBA" id="ARBA00022727"/>
    </source>
</evidence>
<proteinExistence type="inferred from homology"/>
<dbReference type="GO" id="GO:0008270">
    <property type="term" value="F:zinc ion binding"/>
    <property type="evidence" value="ECO:0007669"/>
    <property type="project" value="UniProtKB-KW"/>
</dbReference>
<evidence type="ECO:0000256" key="8">
    <source>
        <dbReference type="ARBA" id="ARBA00037036"/>
    </source>
</evidence>
<dbReference type="PROSITE" id="PS51747">
    <property type="entry name" value="CYT_DCMP_DEAMINASES_2"/>
    <property type="match status" value="1"/>
</dbReference>
<feature type="domain" description="CMP/dCMP-type deaminase" evidence="15">
    <location>
        <begin position="246"/>
        <end position="371"/>
    </location>
</feature>
<dbReference type="InterPro" id="IPR002125">
    <property type="entry name" value="CMP_dCMP_dom"/>
</dbReference>
<comment type="similarity">
    <text evidence="2">Belongs to the cytidine and deoxycytidylate deaminase family.</text>
</comment>
<dbReference type="PROSITE" id="PS50808">
    <property type="entry name" value="ZF_BED"/>
    <property type="match status" value="1"/>
</dbReference>
<keyword evidence="5 13" id="KW-0863">Zinc-finger</keyword>
<evidence type="ECO:0000256" key="7">
    <source>
        <dbReference type="ARBA" id="ARBA00022833"/>
    </source>
</evidence>
<dbReference type="WBParaSite" id="MhA1_Contig214.frz3.gene26">
    <property type="protein sequence ID" value="MhA1_Contig214.frz3.gene26"/>
    <property type="gene ID" value="MhA1_Contig214.frz3.gene26"/>
</dbReference>
<dbReference type="GO" id="GO:0009165">
    <property type="term" value="P:nucleotide biosynthetic process"/>
    <property type="evidence" value="ECO:0007669"/>
    <property type="project" value="UniProtKB-KW"/>
</dbReference>
<dbReference type="SUPFAM" id="SSF57667">
    <property type="entry name" value="beta-beta-alpha zinc fingers"/>
    <property type="match status" value="1"/>
</dbReference>
<dbReference type="InterPro" id="IPR016193">
    <property type="entry name" value="Cytidine_deaminase-like"/>
</dbReference>